<dbReference type="EMBL" id="CP002183">
    <property type="protein sequence ID" value="ADM37880.1"/>
    <property type="molecule type" value="Genomic_DNA"/>
</dbReference>
<accession>E0TVV4</accession>
<evidence type="ECO:0000313" key="2">
    <source>
        <dbReference type="Proteomes" id="UP000002233"/>
    </source>
</evidence>
<sequence length="72" mass="8627">MLNGQYFYKSFLKERKFLDFNNCLVDNYGVNMMFFFLLFRLAPKSQGEPAFLYNKPPLRKGRGGYFMHLIDQ</sequence>
<dbReference type="Proteomes" id="UP000002233">
    <property type="component" value="Chromosome"/>
</dbReference>
<dbReference type="HOGENOM" id="CLU_2767248_0_0_9"/>
<name>E0TVV4_BACSH</name>
<evidence type="ECO:0000313" key="1">
    <source>
        <dbReference type="EMBL" id="ADM37880.1"/>
    </source>
</evidence>
<dbReference type="KEGG" id="bss:BSUW23_09170"/>
<reference evidence="1 2" key="2">
    <citation type="journal article" date="2011" name="Microbiology">
        <title>The genome sequence of Bacillus subtilis subsp. spizizenii W23: insights into speciation within the B. subtilis complex and into the history of B. subtilis genetics.</title>
        <authorList>
            <person name="Zeigler D.R."/>
        </authorList>
    </citation>
    <scope>NUCLEOTIDE SEQUENCE [LARGE SCALE GENOMIC DNA]</scope>
    <source>
        <strain evidence="2">ATCC 23059 / NRRL B-14472 / W23</strain>
    </source>
</reference>
<protein>
    <submittedName>
        <fullName evidence="1">Uncharacterized protein</fullName>
    </submittedName>
</protein>
<organism evidence="1 2">
    <name type="scientific">Bacillus spizizenii (strain ATCC 23059 / NRRL B-14472 / W23)</name>
    <name type="common">Bacillus subtilis subsp. spizizenii</name>
    <dbReference type="NCBI Taxonomy" id="655816"/>
    <lineage>
        <taxon>Bacteria</taxon>
        <taxon>Bacillati</taxon>
        <taxon>Bacillota</taxon>
        <taxon>Bacilli</taxon>
        <taxon>Bacillales</taxon>
        <taxon>Bacillaceae</taxon>
        <taxon>Bacillus</taxon>
    </lineage>
</organism>
<gene>
    <name evidence="1" type="ordered locus">BSUW23_09170</name>
</gene>
<reference key="1">
    <citation type="submission" date="2010-08" db="EMBL/GenBank/DDBJ databases">
        <authorList>
            <person name="Zeigler D.R."/>
        </authorList>
    </citation>
    <scope>NUCLEOTIDE SEQUENCE</scope>
    <source>
        <strain>W23</strain>
    </source>
</reference>
<proteinExistence type="predicted"/>
<dbReference type="AlphaFoldDB" id="E0TVV4"/>